<dbReference type="PROSITE" id="PS00658">
    <property type="entry name" value="FORK_HEAD_2"/>
    <property type="match status" value="1"/>
</dbReference>
<dbReference type="InterPro" id="IPR036388">
    <property type="entry name" value="WH-like_DNA-bd_sf"/>
</dbReference>
<dbReference type="InterPro" id="IPR018122">
    <property type="entry name" value="TF_fork_head_CS_1"/>
</dbReference>
<proteinExistence type="predicted"/>
<gene>
    <name evidence="9" type="ORF">MENT_LOCUS6039</name>
</gene>
<feature type="domain" description="Fork-head" evidence="8">
    <location>
        <begin position="111"/>
        <end position="205"/>
    </location>
</feature>
<dbReference type="PANTHER" id="PTHR11829">
    <property type="entry name" value="FORKHEAD BOX PROTEIN"/>
    <property type="match status" value="1"/>
</dbReference>
<dbReference type="Gene3D" id="1.10.10.10">
    <property type="entry name" value="Winged helix-like DNA-binding domain superfamily/Winged helix DNA-binding domain"/>
    <property type="match status" value="1"/>
</dbReference>
<dbReference type="PRINTS" id="PR00053">
    <property type="entry name" value="FORKHEAD"/>
</dbReference>
<comment type="caution">
    <text evidence="9">The sequence shown here is derived from an EMBL/GenBank/DDBJ whole genome shotgun (WGS) entry which is preliminary data.</text>
</comment>
<keyword evidence="2" id="KW-0805">Transcription regulation</keyword>
<evidence type="ECO:0000256" key="5">
    <source>
        <dbReference type="ARBA" id="ARBA00023242"/>
    </source>
</evidence>
<dbReference type="PANTHER" id="PTHR11829:SF402">
    <property type="entry name" value="FORK HEAD DOMAIN-CONTAINING PROTEIN FD3-RELATED"/>
    <property type="match status" value="1"/>
</dbReference>
<dbReference type="GO" id="GO:0030154">
    <property type="term" value="P:cell differentiation"/>
    <property type="evidence" value="ECO:0007669"/>
    <property type="project" value="TreeGrafter"/>
</dbReference>
<evidence type="ECO:0000259" key="8">
    <source>
        <dbReference type="PROSITE" id="PS50039"/>
    </source>
</evidence>
<feature type="compositionally biased region" description="Basic and acidic residues" evidence="7">
    <location>
        <begin position="12"/>
        <end position="29"/>
    </location>
</feature>
<dbReference type="GO" id="GO:0000978">
    <property type="term" value="F:RNA polymerase II cis-regulatory region sequence-specific DNA binding"/>
    <property type="evidence" value="ECO:0007669"/>
    <property type="project" value="TreeGrafter"/>
</dbReference>
<dbReference type="PROSITE" id="PS50039">
    <property type="entry name" value="FORK_HEAD_3"/>
    <property type="match status" value="1"/>
</dbReference>
<evidence type="ECO:0000313" key="9">
    <source>
        <dbReference type="EMBL" id="CAD2139192.1"/>
    </source>
</evidence>
<keyword evidence="4" id="KW-0804">Transcription</keyword>
<dbReference type="InterPro" id="IPR001766">
    <property type="entry name" value="Fork_head_dom"/>
</dbReference>
<organism evidence="9 10">
    <name type="scientific">Meloidogyne enterolobii</name>
    <name type="common">Root-knot nematode worm</name>
    <name type="synonym">Meloidogyne mayaguensis</name>
    <dbReference type="NCBI Taxonomy" id="390850"/>
    <lineage>
        <taxon>Eukaryota</taxon>
        <taxon>Metazoa</taxon>
        <taxon>Ecdysozoa</taxon>
        <taxon>Nematoda</taxon>
        <taxon>Chromadorea</taxon>
        <taxon>Rhabditida</taxon>
        <taxon>Tylenchina</taxon>
        <taxon>Tylenchomorpha</taxon>
        <taxon>Tylenchoidea</taxon>
        <taxon>Meloidogynidae</taxon>
        <taxon>Meloidogyninae</taxon>
        <taxon>Meloidogyne</taxon>
    </lineage>
</organism>
<dbReference type="SUPFAM" id="SSF46785">
    <property type="entry name" value="Winged helix' DNA-binding domain"/>
    <property type="match status" value="1"/>
</dbReference>
<dbReference type="InterPro" id="IPR050211">
    <property type="entry name" value="FOX_domain-containing"/>
</dbReference>
<accession>A0A6V7TYF0</accession>
<dbReference type="PROSITE" id="PS00657">
    <property type="entry name" value="FORK_HEAD_1"/>
    <property type="match status" value="1"/>
</dbReference>
<dbReference type="Pfam" id="PF00250">
    <property type="entry name" value="Forkhead"/>
    <property type="match status" value="1"/>
</dbReference>
<name>A0A6V7TYF0_MELEN</name>
<dbReference type="OrthoDB" id="5402974at2759"/>
<dbReference type="Proteomes" id="UP000580250">
    <property type="component" value="Unassembled WGS sequence"/>
</dbReference>
<feature type="compositionally biased region" description="Low complexity" evidence="7">
    <location>
        <begin position="38"/>
        <end position="56"/>
    </location>
</feature>
<dbReference type="GO" id="GO:0005634">
    <property type="term" value="C:nucleus"/>
    <property type="evidence" value="ECO:0007669"/>
    <property type="project" value="UniProtKB-SubCell"/>
</dbReference>
<dbReference type="GO" id="GO:0009653">
    <property type="term" value="P:anatomical structure morphogenesis"/>
    <property type="evidence" value="ECO:0007669"/>
    <property type="project" value="TreeGrafter"/>
</dbReference>
<keyword evidence="5 6" id="KW-0539">Nucleus</keyword>
<dbReference type="InterPro" id="IPR036390">
    <property type="entry name" value="WH_DNA-bd_sf"/>
</dbReference>
<dbReference type="GO" id="GO:0000981">
    <property type="term" value="F:DNA-binding transcription factor activity, RNA polymerase II-specific"/>
    <property type="evidence" value="ECO:0007669"/>
    <property type="project" value="TreeGrafter"/>
</dbReference>
<protein>
    <recommendedName>
        <fullName evidence="8">Fork-head domain-containing protein</fullName>
    </recommendedName>
</protein>
<sequence>MRFGIETILSSKESKNLEEENNNNEDKQNNKRLKKQKSLNLLPSSSSSSTDLLPSTSSINSLKYNVVEEEDKLWKNDENNEEEEEEGMEEFGSLEENIFENSNNNNNSTKKPPFSYIALISMAIVNSKQRRLTLSQICDFIMDKFEYYREKFPAWQNSIRHNLSLNDCFVKCPREPGNPGKGNYWALDPAAEDMFDNGSFLRRRKRFKRLLYSSNNSSNLSSIYSHSQQHPQSSTSTSSSDISSFLFNCCSSSTLPPSFLLQSINSSSSIPQTSPLISSFSLYPQLPLPPPTSSIINCEEIQNNNCIINTVNNDFCIIDQQKSQKEEWNIEEKEKVIK</sequence>
<evidence type="ECO:0000256" key="2">
    <source>
        <dbReference type="ARBA" id="ARBA00023015"/>
    </source>
</evidence>
<dbReference type="AlphaFoldDB" id="A0A6V7TYF0"/>
<evidence type="ECO:0000256" key="7">
    <source>
        <dbReference type="SAM" id="MobiDB-lite"/>
    </source>
</evidence>
<keyword evidence="3 6" id="KW-0238">DNA-binding</keyword>
<dbReference type="FunFam" id="1.10.10.10:FF:000016">
    <property type="entry name" value="Forkhead box protein I1"/>
    <property type="match status" value="1"/>
</dbReference>
<feature type="DNA-binding region" description="Fork-head" evidence="6">
    <location>
        <begin position="111"/>
        <end position="205"/>
    </location>
</feature>
<dbReference type="EMBL" id="CAJEWN010000023">
    <property type="protein sequence ID" value="CAD2139192.1"/>
    <property type="molecule type" value="Genomic_DNA"/>
</dbReference>
<dbReference type="InterPro" id="IPR030456">
    <property type="entry name" value="TF_fork_head_CS_2"/>
</dbReference>
<comment type="subcellular location">
    <subcellularLocation>
        <location evidence="1 6">Nucleus</location>
    </subcellularLocation>
</comment>
<evidence type="ECO:0000313" key="10">
    <source>
        <dbReference type="Proteomes" id="UP000580250"/>
    </source>
</evidence>
<feature type="region of interest" description="Disordered" evidence="7">
    <location>
        <begin position="1"/>
        <end position="56"/>
    </location>
</feature>
<evidence type="ECO:0000256" key="6">
    <source>
        <dbReference type="PROSITE-ProRule" id="PRU00089"/>
    </source>
</evidence>
<reference evidence="9 10" key="1">
    <citation type="submission" date="2020-08" db="EMBL/GenBank/DDBJ databases">
        <authorList>
            <person name="Koutsovoulos G."/>
            <person name="Danchin GJ E."/>
        </authorList>
    </citation>
    <scope>NUCLEOTIDE SEQUENCE [LARGE SCALE GENOMIC DNA]</scope>
</reference>
<dbReference type="SMART" id="SM00339">
    <property type="entry name" value="FH"/>
    <property type="match status" value="1"/>
</dbReference>
<evidence type="ECO:0000256" key="1">
    <source>
        <dbReference type="ARBA" id="ARBA00004123"/>
    </source>
</evidence>
<evidence type="ECO:0000256" key="4">
    <source>
        <dbReference type="ARBA" id="ARBA00023163"/>
    </source>
</evidence>
<evidence type="ECO:0000256" key="3">
    <source>
        <dbReference type="ARBA" id="ARBA00023125"/>
    </source>
</evidence>